<keyword evidence="2" id="KW-1185">Reference proteome</keyword>
<sequence>MAPLTDTVQALIAADPQGGWLRRMFEQLEEVHWGALRTPGTITAGPVVREVPLVDGVVTMPCVVETDTLLLALEDARSTPLATGTAADPKRHQVSRVIEALRVLARARTTDRAHDADPLFGVIVVGGSDVPEPHRTTILEGLPHIQREQAEDLYANYWGRLGPDAFEALRIA</sequence>
<dbReference type="AlphaFoldDB" id="A0A143PXW5"/>
<dbReference type="KEGG" id="abac:LuPra_06174"/>
<evidence type="ECO:0000313" key="1">
    <source>
        <dbReference type="EMBL" id="AMY12890.1"/>
    </source>
</evidence>
<dbReference type="RefSeq" id="WP_110174304.1">
    <property type="nucleotide sequence ID" value="NZ_CP015136.1"/>
</dbReference>
<dbReference type="Proteomes" id="UP000076079">
    <property type="component" value="Chromosome"/>
</dbReference>
<organism evidence="1 2">
    <name type="scientific">Luteitalea pratensis</name>
    <dbReference type="NCBI Taxonomy" id="1855912"/>
    <lineage>
        <taxon>Bacteria</taxon>
        <taxon>Pseudomonadati</taxon>
        <taxon>Acidobacteriota</taxon>
        <taxon>Vicinamibacteria</taxon>
        <taxon>Vicinamibacterales</taxon>
        <taxon>Vicinamibacteraceae</taxon>
        <taxon>Luteitalea</taxon>
    </lineage>
</organism>
<reference evidence="2" key="2">
    <citation type="submission" date="2016-04" db="EMBL/GenBank/DDBJ databases">
        <title>First Complete Genome Sequence of a Subdivision 6 Acidobacterium.</title>
        <authorList>
            <person name="Huang S."/>
            <person name="Vieira S."/>
            <person name="Bunk B."/>
            <person name="Riedel T."/>
            <person name="Sproeer C."/>
            <person name="Overmann J."/>
        </authorList>
    </citation>
    <scope>NUCLEOTIDE SEQUENCE [LARGE SCALE GENOMIC DNA]</scope>
    <source>
        <strain evidence="2">DSM 100886 HEG_-6_39</strain>
    </source>
</reference>
<protein>
    <submittedName>
        <fullName evidence="1">Uncharacterized protein</fullName>
    </submittedName>
</protein>
<accession>A0A143PXW5</accession>
<evidence type="ECO:0000313" key="2">
    <source>
        <dbReference type="Proteomes" id="UP000076079"/>
    </source>
</evidence>
<proteinExistence type="predicted"/>
<gene>
    <name evidence="1" type="ORF">LuPra_06174</name>
</gene>
<name>A0A143PXW5_LUTPR</name>
<reference evidence="1 2" key="1">
    <citation type="journal article" date="2016" name="Genome Announc.">
        <title>First Complete Genome Sequence of a Subdivision 6 Acidobacterium Strain.</title>
        <authorList>
            <person name="Huang S."/>
            <person name="Vieira S."/>
            <person name="Bunk B."/>
            <person name="Riedel T."/>
            <person name="Sproer C."/>
            <person name="Overmann J."/>
        </authorList>
    </citation>
    <scope>NUCLEOTIDE SEQUENCE [LARGE SCALE GENOMIC DNA]</scope>
    <source>
        <strain evidence="2">DSM 100886 HEG_-6_39</strain>
    </source>
</reference>
<dbReference type="EMBL" id="CP015136">
    <property type="protein sequence ID" value="AMY12890.1"/>
    <property type="molecule type" value="Genomic_DNA"/>
</dbReference>